<dbReference type="Proteomes" id="UP000322245">
    <property type="component" value="Unassembled WGS sequence"/>
</dbReference>
<feature type="compositionally biased region" description="Low complexity" evidence="1">
    <location>
        <begin position="177"/>
        <end position="187"/>
    </location>
</feature>
<gene>
    <name evidence="2" type="ORF">B9479_005374</name>
</gene>
<sequence>MSHYHIFFPPPPASVPPLASFHNIPRIAPPPLEFHILSAPPRHDESLQNLSCIEEEATQDSAQESLSASARLEPPSAGLRRARSPTPQPAFGSGVLGSRGSKAKLVDMKSAQSKEEERVQMPPPSLPLPSTAQKKISQGEKRPAEISEGSARPGKKVLLQPWPPRPFTLLPTLPSIISQQSQPNPSSHDSEDSRSDHSLGSSFNTTATSTSQAPLPPTAVDGNTSIANFPAWSVPIAKLSSLQDVLRARPEPAVRGLPDAGFNQKRYTLIVCIVSVDSAVERQRKANQGPRSRGIGSEGGTFWVGKWSITSPPVGADPEMSCDVTLWDKCAREWGEEKLKRGDVVLLENVELKPASAREPPHLNITPSTNPRITILFRTIPSFTTASRSDYIYRRPNTILPDYGEKREVVKGDRQLRPDLRLGKSDVGIRKVGDVVAWFEEWLGVGNGRM</sequence>
<reference evidence="2 3" key="1">
    <citation type="submission" date="2017-05" db="EMBL/GenBank/DDBJ databases">
        <title>The Genome Sequence of Tsuchiyaea wingfieldii DSM 27421.</title>
        <authorList>
            <person name="Cuomo C."/>
            <person name="Passer A."/>
            <person name="Billmyre B."/>
            <person name="Heitman J."/>
        </authorList>
    </citation>
    <scope>NUCLEOTIDE SEQUENCE [LARGE SCALE GENOMIC DNA]</scope>
    <source>
        <strain evidence="2 3">DSM 27421</strain>
    </source>
</reference>
<accession>A0A5D3ATE7</accession>
<keyword evidence="3" id="KW-1185">Reference proteome</keyword>
<evidence type="ECO:0000313" key="3">
    <source>
        <dbReference type="Proteomes" id="UP000322245"/>
    </source>
</evidence>
<dbReference type="EMBL" id="NIDF01000072">
    <property type="protein sequence ID" value="TYJ53968.1"/>
    <property type="molecule type" value="Genomic_DNA"/>
</dbReference>
<dbReference type="AlphaFoldDB" id="A0A5D3ATE7"/>
<evidence type="ECO:0000313" key="2">
    <source>
        <dbReference type="EMBL" id="TYJ53968.1"/>
    </source>
</evidence>
<protein>
    <submittedName>
        <fullName evidence="2">Uncharacterized protein</fullName>
    </submittedName>
</protein>
<feature type="compositionally biased region" description="Polar residues" evidence="1">
    <location>
        <begin position="59"/>
        <end position="68"/>
    </location>
</feature>
<feature type="region of interest" description="Disordered" evidence="1">
    <location>
        <begin position="177"/>
        <end position="221"/>
    </location>
</feature>
<organism evidence="2 3">
    <name type="scientific">Cryptococcus floricola</name>
    <dbReference type="NCBI Taxonomy" id="2591691"/>
    <lineage>
        <taxon>Eukaryota</taxon>
        <taxon>Fungi</taxon>
        <taxon>Dikarya</taxon>
        <taxon>Basidiomycota</taxon>
        <taxon>Agaricomycotina</taxon>
        <taxon>Tremellomycetes</taxon>
        <taxon>Tremellales</taxon>
        <taxon>Cryptococcaceae</taxon>
        <taxon>Cryptococcus</taxon>
    </lineage>
</organism>
<comment type="caution">
    <text evidence="2">The sequence shown here is derived from an EMBL/GenBank/DDBJ whole genome shotgun (WGS) entry which is preliminary data.</text>
</comment>
<proteinExistence type="predicted"/>
<feature type="compositionally biased region" description="Basic and acidic residues" evidence="1">
    <location>
        <begin position="188"/>
        <end position="197"/>
    </location>
</feature>
<evidence type="ECO:0000256" key="1">
    <source>
        <dbReference type="SAM" id="MobiDB-lite"/>
    </source>
</evidence>
<feature type="region of interest" description="Disordered" evidence="1">
    <location>
        <begin position="57"/>
        <end position="163"/>
    </location>
</feature>
<feature type="compositionally biased region" description="Basic and acidic residues" evidence="1">
    <location>
        <begin position="104"/>
        <end position="119"/>
    </location>
</feature>
<feature type="compositionally biased region" description="Polar residues" evidence="1">
    <location>
        <begin position="199"/>
        <end position="213"/>
    </location>
</feature>
<name>A0A5D3ATE7_9TREE</name>